<dbReference type="Pfam" id="PF07947">
    <property type="entry name" value="YhhN"/>
    <property type="match status" value="1"/>
</dbReference>
<comment type="similarity">
    <text evidence="2">Belongs to the TMEM86 family.</text>
</comment>
<keyword evidence="5 6" id="KW-0472">Membrane</keyword>
<feature type="transmembrane region" description="Helical" evidence="6">
    <location>
        <begin position="199"/>
        <end position="216"/>
    </location>
</feature>
<proteinExistence type="inferred from homology"/>
<keyword evidence="8" id="KW-1185">Reference proteome</keyword>
<reference evidence="8" key="1">
    <citation type="submission" date="2016-12" db="EMBL/GenBank/DDBJ databases">
        <authorList>
            <person name="Varghese N."/>
            <person name="Submissions S."/>
        </authorList>
    </citation>
    <scope>NUCLEOTIDE SEQUENCE [LARGE SCALE GENOMIC DNA]</scope>
    <source>
        <strain evidence="8">DSM 25035</strain>
    </source>
</reference>
<name>A0A1M7ZE16_9BACT</name>
<evidence type="ECO:0000313" key="8">
    <source>
        <dbReference type="Proteomes" id="UP000184609"/>
    </source>
</evidence>
<dbReference type="RefSeq" id="WP_073572143.1">
    <property type="nucleotide sequence ID" value="NZ_FRXN01000003.1"/>
</dbReference>
<dbReference type="EMBL" id="FRXN01000003">
    <property type="protein sequence ID" value="SHO63082.1"/>
    <property type="molecule type" value="Genomic_DNA"/>
</dbReference>
<sequence>MPNPKPLSPFWLYVFLGLAALLGVLALNISSFLLKSGTATIGILILLILFISKPKASNKNWLIVGAFAFSIAGDWFLSNMKGDSGMFVQGIALYFLAHLGYLIYACINGKINWKVTGGILLAFLAFYFLTLAPAIDDSVLKGAVLVYLLVSCLSMGAALGMNVEALVKWPYVFGIFLILFSDTVISFKEFLGFDGLNYTILPTYYLAHVCVVFSLIQSWQGDQELIVES</sequence>
<dbReference type="AlphaFoldDB" id="A0A1M7ZE16"/>
<gene>
    <name evidence="7" type="ORF">SAMN04488108_2513</name>
</gene>
<organism evidence="7 8">
    <name type="scientific">Algoriphagus zhangzhouensis</name>
    <dbReference type="NCBI Taxonomy" id="1073327"/>
    <lineage>
        <taxon>Bacteria</taxon>
        <taxon>Pseudomonadati</taxon>
        <taxon>Bacteroidota</taxon>
        <taxon>Cytophagia</taxon>
        <taxon>Cytophagales</taxon>
        <taxon>Cyclobacteriaceae</taxon>
        <taxon>Algoriphagus</taxon>
    </lineage>
</organism>
<feature type="transmembrane region" description="Helical" evidence="6">
    <location>
        <begin position="144"/>
        <end position="162"/>
    </location>
</feature>
<dbReference type="OrthoDB" id="1121536at2"/>
<accession>A0A1M7ZE16</accession>
<feature type="transmembrane region" description="Helical" evidence="6">
    <location>
        <begin position="111"/>
        <end position="132"/>
    </location>
</feature>
<dbReference type="STRING" id="1073327.SAMN04488108_2513"/>
<protein>
    <submittedName>
        <fullName evidence="7">Uncharacterized membrane protein YhhN</fullName>
    </submittedName>
</protein>
<feature type="transmembrane region" description="Helical" evidence="6">
    <location>
        <begin position="169"/>
        <end position="187"/>
    </location>
</feature>
<feature type="transmembrane region" description="Helical" evidence="6">
    <location>
        <begin position="32"/>
        <end position="51"/>
    </location>
</feature>
<evidence type="ECO:0000256" key="5">
    <source>
        <dbReference type="ARBA" id="ARBA00023136"/>
    </source>
</evidence>
<evidence type="ECO:0000256" key="6">
    <source>
        <dbReference type="SAM" id="Phobius"/>
    </source>
</evidence>
<evidence type="ECO:0000256" key="4">
    <source>
        <dbReference type="ARBA" id="ARBA00022989"/>
    </source>
</evidence>
<dbReference type="GO" id="GO:0016020">
    <property type="term" value="C:membrane"/>
    <property type="evidence" value="ECO:0007669"/>
    <property type="project" value="UniProtKB-SubCell"/>
</dbReference>
<dbReference type="InterPro" id="IPR012506">
    <property type="entry name" value="TMEM86B-like"/>
</dbReference>
<keyword evidence="4 6" id="KW-1133">Transmembrane helix</keyword>
<dbReference type="Proteomes" id="UP000184609">
    <property type="component" value="Unassembled WGS sequence"/>
</dbReference>
<feature type="transmembrane region" description="Helical" evidence="6">
    <location>
        <begin position="7"/>
        <end position="26"/>
    </location>
</feature>
<keyword evidence="3 6" id="KW-0812">Transmembrane</keyword>
<evidence type="ECO:0000256" key="3">
    <source>
        <dbReference type="ARBA" id="ARBA00022692"/>
    </source>
</evidence>
<comment type="subcellular location">
    <subcellularLocation>
        <location evidence="1">Membrane</location>
        <topology evidence="1">Multi-pass membrane protein</topology>
    </subcellularLocation>
</comment>
<evidence type="ECO:0000313" key="7">
    <source>
        <dbReference type="EMBL" id="SHO63082.1"/>
    </source>
</evidence>
<feature type="transmembrane region" description="Helical" evidence="6">
    <location>
        <begin position="84"/>
        <end position="104"/>
    </location>
</feature>
<evidence type="ECO:0000256" key="1">
    <source>
        <dbReference type="ARBA" id="ARBA00004141"/>
    </source>
</evidence>
<evidence type="ECO:0000256" key="2">
    <source>
        <dbReference type="ARBA" id="ARBA00007375"/>
    </source>
</evidence>